<accession>A0ABU0T5X8</accession>
<proteinExistence type="predicted"/>
<evidence type="ECO:0008006" key="3">
    <source>
        <dbReference type="Google" id="ProtNLM"/>
    </source>
</evidence>
<sequence>MPQIKKVTLQSGKVRYRAVVGMSYEAEGKRKQHIVTMDTTKEARDEIARIRNQRATGSSSR</sequence>
<organism evidence="1 2">
    <name type="scientific">Streptomyces umbrinus</name>
    <dbReference type="NCBI Taxonomy" id="67370"/>
    <lineage>
        <taxon>Bacteria</taxon>
        <taxon>Bacillati</taxon>
        <taxon>Actinomycetota</taxon>
        <taxon>Actinomycetes</taxon>
        <taxon>Kitasatosporales</taxon>
        <taxon>Streptomycetaceae</taxon>
        <taxon>Streptomyces</taxon>
        <taxon>Streptomyces phaeochromogenes group</taxon>
    </lineage>
</organism>
<keyword evidence="2" id="KW-1185">Reference proteome</keyword>
<dbReference type="Proteomes" id="UP001230328">
    <property type="component" value="Unassembled WGS sequence"/>
</dbReference>
<evidence type="ECO:0000313" key="2">
    <source>
        <dbReference type="Proteomes" id="UP001230328"/>
    </source>
</evidence>
<protein>
    <recommendedName>
        <fullName evidence="3">Integrase</fullName>
    </recommendedName>
</protein>
<dbReference type="RefSeq" id="WP_307527193.1">
    <property type="nucleotide sequence ID" value="NZ_JAUSZI010000002.1"/>
</dbReference>
<evidence type="ECO:0000313" key="1">
    <source>
        <dbReference type="EMBL" id="MDQ1031213.1"/>
    </source>
</evidence>
<name>A0ABU0T5X8_9ACTN</name>
<gene>
    <name evidence="1" type="ORF">QF035_008795</name>
</gene>
<reference evidence="1 2" key="1">
    <citation type="submission" date="2023-07" db="EMBL/GenBank/DDBJ databases">
        <title>Comparative genomics of wheat-associated soil bacteria to identify genetic determinants of phenazine resistance.</title>
        <authorList>
            <person name="Mouncey N."/>
        </authorList>
    </citation>
    <scope>NUCLEOTIDE SEQUENCE [LARGE SCALE GENOMIC DNA]</scope>
    <source>
        <strain evidence="1 2">V2I4</strain>
    </source>
</reference>
<dbReference type="EMBL" id="JAUSZI010000002">
    <property type="protein sequence ID" value="MDQ1031213.1"/>
    <property type="molecule type" value="Genomic_DNA"/>
</dbReference>
<comment type="caution">
    <text evidence="1">The sequence shown here is derived from an EMBL/GenBank/DDBJ whole genome shotgun (WGS) entry which is preliminary data.</text>
</comment>